<protein>
    <submittedName>
        <fullName evidence="1">Uncharacterized protein</fullName>
    </submittedName>
</protein>
<keyword evidence="2" id="KW-1185">Reference proteome</keyword>
<gene>
    <name evidence="1" type="ORF">F7725_013570</name>
</gene>
<sequence length="243" mass="26896">MLLLCGGRLPLGQRQVFELRGEDEELGGQTHRWDPAAERSDDVGHAAARGVQHAVGGALEQQHAGQVEHQSWVLRLLQLLHQGLAPQSRTFLTSGVKVLGFSTDIIRSAARKFTRMLDTSEHTVFRTSFMLCFLLALDGALLEDRKTERSTSCCDGGRLYLLSFLLHGFIKQREAVADELLTDHHRVSQHSGRGLDISAPHRLVHVAELTASSTDASTWSTRACPTQAALRNNSLVDLKRFLI</sequence>
<dbReference type="EMBL" id="JAAKFY010000016">
    <property type="protein sequence ID" value="KAF3844229.1"/>
    <property type="molecule type" value="Genomic_DNA"/>
</dbReference>
<dbReference type="Proteomes" id="UP000518266">
    <property type="component" value="Unassembled WGS sequence"/>
</dbReference>
<name>A0A7J5Y690_DISMA</name>
<reference evidence="1 2" key="1">
    <citation type="submission" date="2020-03" db="EMBL/GenBank/DDBJ databases">
        <title>Dissostichus mawsoni Genome sequencing and assembly.</title>
        <authorList>
            <person name="Park H."/>
        </authorList>
    </citation>
    <scope>NUCLEOTIDE SEQUENCE [LARGE SCALE GENOMIC DNA]</scope>
    <source>
        <strain evidence="1">DM0001</strain>
        <tissue evidence="1">Muscle</tissue>
    </source>
</reference>
<evidence type="ECO:0000313" key="2">
    <source>
        <dbReference type="Proteomes" id="UP000518266"/>
    </source>
</evidence>
<organism evidence="1 2">
    <name type="scientific">Dissostichus mawsoni</name>
    <name type="common">Antarctic cod</name>
    <dbReference type="NCBI Taxonomy" id="36200"/>
    <lineage>
        <taxon>Eukaryota</taxon>
        <taxon>Metazoa</taxon>
        <taxon>Chordata</taxon>
        <taxon>Craniata</taxon>
        <taxon>Vertebrata</taxon>
        <taxon>Euteleostomi</taxon>
        <taxon>Actinopterygii</taxon>
        <taxon>Neopterygii</taxon>
        <taxon>Teleostei</taxon>
        <taxon>Neoteleostei</taxon>
        <taxon>Acanthomorphata</taxon>
        <taxon>Eupercaria</taxon>
        <taxon>Perciformes</taxon>
        <taxon>Notothenioidei</taxon>
        <taxon>Nototheniidae</taxon>
        <taxon>Dissostichus</taxon>
    </lineage>
</organism>
<dbReference type="AlphaFoldDB" id="A0A7J5Y690"/>
<proteinExistence type="predicted"/>
<accession>A0A7J5Y690</accession>
<comment type="caution">
    <text evidence="1">The sequence shown here is derived from an EMBL/GenBank/DDBJ whole genome shotgun (WGS) entry which is preliminary data.</text>
</comment>
<evidence type="ECO:0000313" key="1">
    <source>
        <dbReference type="EMBL" id="KAF3844229.1"/>
    </source>
</evidence>